<keyword evidence="3" id="KW-1185">Reference proteome</keyword>
<feature type="region of interest" description="Disordered" evidence="1">
    <location>
        <begin position="76"/>
        <end position="167"/>
    </location>
</feature>
<dbReference type="Proteomes" id="UP000801428">
    <property type="component" value="Unassembled WGS sequence"/>
</dbReference>
<reference evidence="2" key="1">
    <citation type="submission" date="2019-04" db="EMBL/GenBank/DDBJ databases">
        <title>Sequencing of skin fungus with MAO and IRED activity.</title>
        <authorList>
            <person name="Marsaioli A.J."/>
            <person name="Bonatto J.M.C."/>
            <person name="Reis Junior O."/>
        </authorList>
    </citation>
    <scope>NUCLEOTIDE SEQUENCE</scope>
    <source>
        <strain evidence="2">30M1</strain>
    </source>
</reference>
<dbReference type="AlphaFoldDB" id="A0A9P4TB67"/>
<gene>
    <name evidence="2" type="ORF">E8E13_007785</name>
</gene>
<sequence length="167" mass="18029">MAPKKAASSNPTEGGKFTWEGANENKLLLIIFGRHVTTAEHEEVAQAFPGATAGAIRNRIGILRGKQKKLYEDLGWEDKLPSAGSAPASAKKAKTTQAKRALDADVNDEEMELETSPSKKARATPRKKKDGKTKTKIEDIEAEDGSDEGGVELGGRAKKEEEIEEVV</sequence>
<comment type="caution">
    <text evidence="2">The sequence shown here is derived from an EMBL/GenBank/DDBJ whole genome shotgun (WGS) entry which is preliminary data.</text>
</comment>
<feature type="compositionally biased region" description="Acidic residues" evidence="1">
    <location>
        <begin position="140"/>
        <end position="150"/>
    </location>
</feature>
<evidence type="ECO:0000256" key="1">
    <source>
        <dbReference type="SAM" id="MobiDB-lite"/>
    </source>
</evidence>
<evidence type="ECO:0000313" key="2">
    <source>
        <dbReference type="EMBL" id="KAF2999442.1"/>
    </source>
</evidence>
<proteinExistence type="predicted"/>
<organism evidence="2 3">
    <name type="scientific">Curvularia kusanoi</name>
    <name type="common">Cochliobolus kusanoi</name>
    <dbReference type="NCBI Taxonomy" id="90978"/>
    <lineage>
        <taxon>Eukaryota</taxon>
        <taxon>Fungi</taxon>
        <taxon>Dikarya</taxon>
        <taxon>Ascomycota</taxon>
        <taxon>Pezizomycotina</taxon>
        <taxon>Dothideomycetes</taxon>
        <taxon>Pleosporomycetidae</taxon>
        <taxon>Pleosporales</taxon>
        <taxon>Pleosporineae</taxon>
        <taxon>Pleosporaceae</taxon>
        <taxon>Curvularia</taxon>
    </lineage>
</organism>
<dbReference type="OrthoDB" id="3889136at2759"/>
<accession>A0A9P4TB67</accession>
<dbReference type="EMBL" id="SWKU01000017">
    <property type="protein sequence ID" value="KAF2999442.1"/>
    <property type="molecule type" value="Genomic_DNA"/>
</dbReference>
<evidence type="ECO:0000313" key="3">
    <source>
        <dbReference type="Proteomes" id="UP000801428"/>
    </source>
</evidence>
<name>A0A9P4TB67_CURKU</name>
<feature type="compositionally biased region" description="Basic residues" evidence="1">
    <location>
        <begin position="119"/>
        <end position="131"/>
    </location>
</feature>
<feature type="compositionally biased region" description="Low complexity" evidence="1">
    <location>
        <begin position="81"/>
        <end position="99"/>
    </location>
</feature>
<protein>
    <submittedName>
        <fullName evidence="2">Uncharacterized protein</fullName>
    </submittedName>
</protein>